<evidence type="ECO:0000313" key="10">
    <source>
        <dbReference type="EMBL" id="SJZ60319.1"/>
    </source>
</evidence>
<evidence type="ECO:0008006" key="12">
    <source>
        <dbReference type="Google" id="ProtNLM"/>
    </source>
</evidence>
<dbReference type="GO" id="GO:0050660">
    <property type="term" value="F:flavin adenine dinucleotide binding"/>
    <property type="evidence" value="ECO:0007669"/>
    <property type="project" value="InterPro"/>
</dbReference>
<dbReference type="InterPro" id="IPR037069">
    <property type="entry name" value="AcylCoA_DH/ox_N_sf"/>
</dbReference>
<dbReference type="RefSeq" id="WP_078664516.1">
    <property type="nucleotide sequence ID" value="NZ_FUXM01000003.1"/>
</dbReference>
<dbReference type="Pfam" id="PF00441">
    <property type="entry name" value="Acyl-CoA_dh_1"/>
    <property type="match status" value="1"/>
</dbReference>
<keyword evidence="5 6" id="KW-0560">Oxidoreductase</keyword>
<dbReference type="PROSITE" id="PS00073">
    <property type="entry name" value="ACYL_COA_DH_2"/>
    <property type="match status" value="1"/>
</dbReference>
<organism evidence="10 11">
    <name type="scientific">Carboxydocella sporoproducens DSM 16521</name>
    <dbReference type="NCBI Taxonomy" id="1121270"/>
    <lineage>
        <taxon>Bacteria</taxon>
        <taxon>Bacillati</taxon>
        <taxon>Bacillota</taxon>
        <taxon>Clostridia</taxon>
        <taxon>Eubacteriales</taxon>
        <taxon>Clostridiales Family XVI. Incertae Sedis</taxon>
        <taxon>Carboxydocella</taxon>
    </lineage>
</organism>
<dbReference type="PANTHER" id="PTHR43884:SF12">
    <property type="entry name" value="ISOVALERYL-COA DEHYDROGENASE, MITOCHONDRIAL-RELATED"/>
    <property type="match status" value="1"/>
</dbReference>
<reference evidence="11" key="1">
    <citation type="submission" date="2017-02" db="EMBL/GenBank/DDBJ databases">
        <authorList>
            <person name="Varghese N."/>
            <person name="Submissions S."/>
        </authorList>
    </citation>
    <scope>NUCLEOTIDE SEQUENCE [LARGE SCALE GENOMIC DNA]</scope>
    <source>
        <strain evidence="11">DSM 16521</strain>
    </source>
</reference>
<dbReference type="Pfam" id="PF02770">
    <property type="entry name" value="Acyl-CoA_dh_M"/>
    <property type="match status" value="1"/>
</dbReference>
<dbReference type="InterPro" id="IPR046373">
    <property type="entry name" value="Acyl-CoA_Oxase/DH_mid-dom_sf"/>
</dbReference>
<dbReference type="PANTHER" id="PTHR43884">
    <property type="entry name" value="ACYL-COA DEHYDROGENASE"/>
    <property type="match status" value="1"/>
</dbReference>
<dbReference type="InterPro" id="IPR009100">
    <property type="entry name" value="AcylCoA_DH/oxidase_NM_dom_sf"/>
</dbReference>
<dbReference type="InterPro" id="IPR009075">
    <property type="entry name" value="AcylCo_DH/oxidase_C"/>
</dbReference>
<keyword evidence="3 6" id="KW-0285">Flavoprotein</keyword>
<comment type="cofactor">
    <cofactor evidence="1 6">
        <name>FAD</name>
        <dbReference type="ChEBI" id="CHEBI:57692"/>
    </cofactor>
</comment>
<evidence type="ECO:0000256" key="4">
    <source>
        <dbReference type="ARBA" id="ARBA00022827"/>
    </source>
</evidence>
<dbReference type="FunFam" id="1.10.540.10:FF:000002">
    <property type="entry name" value="Acyl-CoA dehydrogenase FadE19"/>
    <property type="match status" value="1"/>
</dbReference>
<dbReference type="Gene3D" id="1.10.540.10">
    <property type="entry name" value="Acyl-CoA dehydrogenase/oxidase, N-terminal domain"/>
    <property type="match status" value="1"/>
</dbReference>
<evidence type="ECO:0000256" key="5">
    <source>
        <dbReference type="ARBA" id="ARBA00023002"/>
    </source>
</evidence>
<dbReference type="PIRSF" id="PIRSF016578">
    <property type="entry name" value="HsaA"/>
    <property type="match status" value="1"/>
</dbReference>
<dbReference type="Proteomes" id="UP000189933">
    <property type="component" value="Unassembled WGS sequence"/>
</dbReference>
<gene>
    <name evidence="10" type="ORF">SAMN02745885_00361</name>
</gene>
<dbReference type="SUPFAM" id="SSF56645">
    <property type="entry name" value="Acyl-CoA dehydrogenase NM domain-like"/>
    <property type="match status" value="1"/>
</dbReference>
<accession>A0A1T4M006</accession>
<feature type="domain" description="Acyl-CoA dehydrogenase/oxidase N-terminal" evidence="9">
    <location>
        <begin position="6"/>
        <end position="117"/>
    </location>
</feature>
<protein>
    <recommendedName>
        <fullName evidence="12">Acyl-CoA dehydrogenase</fullName>
    </recommendedName>
</protein>
<evidence type="ECO:0000256" key="6">
    <source>
        <dbReference type="RuleBase" id="RU362125"/>
    </source>
</evidence>
<evidence type="ECO:0000256" key="2">
    <source>
        <dbReference type="ARBA" id="ARBA00009347"/>
    </source>
</evidence>
<evidence type="ECO:0000259" key="7">
    <source>
        <dbReference type="Pfam" id="PF00441"/>
    </source>
</evidence>
<feature type="domain" description="Acyl-CoA oxidase/dehydrogenase middle" evidence="8">
    <location>
        <begin position="121"/>
        <end position="216"/>
    </location>
</feature>
<evidence type="ECO:0000259" key="8">
    <source>
        <dbReference type="Pfam" id="PF02770"/>
    </source>
</evidence>
<keyword evidence="11" id="KW-1185">Reference proteome</keyword>
<comment type="similarity">
    <text evidence="2 6">Belongs to the acyl-CoA dehydrogenase family.</text>
</comment>
<dbReference type="EMBL" id="FUXM01000003">
    <property type="protein sequence ID" value="SJZ60319.1"/>
    <property type="molecule type" value="Genomic_DNA"/>
</dbReference>
<dbReference type="Pfam" id="PF02771">
    <property type="entry name" value="Acyl-CoA_dh_N"/>
    <property type="match status" value="1"/>
</dbReference>
<dbReference type="OrthoDB" id="9802447at2"/>
<dbReference type="FunFam" id="1.20.140.10:FF:000004">
    <property type="entry name" value="Acyl-CoA dehydrogenase FadE25"/>
    <property type="match status" value="1"/>
</dbReference>
<keyword evidence="4 6" id="KW-0274">FAD</keyword>
<dbReference type="InterPro" id="IPR036250">
    <property type="entry name" value="AcylCo_DH-like_C"/>
</dbReference>
<evidence type="ECO:0000256" key="3">
    <source>
        <dbReference type="ARBA" id="ARBA00022630"/>
    </source>
</evidence>
<dbReference type="InterPro" id="IPR006089">
    <property type="entry name" value="Acyl-CoA_DH_CS"/>
</dbReference>
<dbReference type="InterPro" id="IPR013786">
    <property type="entry name" value="AcylCoA_DH/ox_N"/>
</dbReference>
<dbReference type="FunFam" id="2.40.110.10:FF:000001">
    <property type="entry name" value="Acyl-CoA dehydrogenase, mitochondrial"/>
    <property type="match status" value="1"/>
</dbReference>
<sequence>MNFYFTEEQQMLRQTVRRIAEEKVAPRAAEIDETGQYPYDIWEVFKETGLLGVSFPEEYGGSGMGATGLCIAIEEVAKYCCSSGLILLLTYLPTLPIRIAGTPEQKKKYLTPVATGEKRASFCLTEPTAGSDAANIKMTAVRDGDYYILNGRKQFISGASMADYVTVFAKTKPEAKHRGMSAFIVDTSTPGFSIGRHENKMGVRGVPLCEVIFENVRVPAENLLGQENEGFKLAMQTLNSMRPVVGARGLGLAQGALAYALEYTKQRHAFGGPLADKQGLRWMMADMITQIEAARLLVYQAAFLIDQGKITREYAGLLSMSKIYPTDMAMRVAIDCAQLLGGYGYMKDYPLERYIRDAKQLQIVEGTSQIQREIISRWLLENGVNRPF</sequence>
<name>A0A1T4M006_9FIRM</name>
<evidence type="ECO:0000313" key="11">
    <source>
        <dbReference type="Proteomes" id="UP000189933"/>
    </source>
</evidence>
<dbReference type="InterPro" id="IPR006091">
    <property type="entry name" value="Acyl-CoA_Oxase/DH_mid-dom"/>
</dbReference>
<dbReference type="Gene3D" id="2.40.110.10">
    <property type="entry name" value="Butyryl-CoA Dehydrogenase, subunit A, domain 2"/>
    <property type="match status" value="1"/>
</dbReference>
<dbReference type="Gene3D" id="1.20.140.10">
    <property type="entry name" value="Butyryl-CoA Dehydrogenase, subunit A, domain 3"/>
    <property type="match status" value="1"/>
</dbReference>
<feature type="domain" description="Acyl-CoA dehydrogenase/oxidase C-terminal" evidence="7">
    <location>
        <begin position="228"/>
        <end position="380"/>
    </location>
</feature>
<proteinExistence type="inferred from homology"/>
<dbReference type="GO" id="GO:0003995">
    <property type="term" value="F:acyl-CoA dehydrogenase activity"/>
    <property type="evidence" value="ECO:0007669"/>
    <property type="project" value="InterPro"/>
</dbReference>
<evidence type="ECO:0000256" key="1">
    <source>
        <dbReference type="ARBA" id="ARBA00001974"/>
    </source>
</evidence>
<dbReference type="SUPFAM" id="SSF47203">
    <property type="entry name" value="Acyl-CoA dehydrogenase C-terminal domain-like"/>
    <property type="match status" value="1"/>
</dbReference>
<evidence type="ECO:0000259" key="9">
    <source>
        <dbReference type="Pfam" id="PF02771"/>
    </source>
</evidence>
<dbReference type="AlphaFoldDB" id="A0A1T4M006"/>